<dbReference type="Gene3D" id="2.160.20.60">
    <property type="entry name" value="Glutamate synthase, alpha subunit, C-terminal domain"/>
    <property type="match status" value="1"/>
</dbReference>
<dbReference type="Pfam" id="PF01493">
    <property type="entry name" value="GXGXG"/>
    <property type="match status" value="1"/>
</dbReference>
<dbReference type="InterPro" id="IPR036485">
    <property type="entry name" value="Glu_synth_asu_C_sf"/>
</dbReference>
<protein>
    <submittedName>
        <fullName evidence="3">Glutamate synthase</fullName>
    </submittedName>
</protein>
<dbReference type="PANTHER" id="PTHR39673">
    <property type="entry name" value="TUNGSTEN FORMYLMETHANOFURAN DEHYDROGENASE, SUBUNIT C (FWDC)"/>
    <property type="match status" value="1"/>
</dbReference>
<evidence type="ECO:0000313" key="4">
    <source>
        <dbReference type="Proteomes" id="UP001486565"/>
    </source>
</evidence>
<sequence>MDINAKDLHFKELNERIKNSPEKDIVINECNGQRYIGSGQKGKNITINGVPGNALGSYLDGCIIRVHGNAQDATGDTMNDGTIYIHGNSGDACGYAMRGGKIFIRDNAGYRTGIHMKQYKDKRPVIVIGGSVGSFLGEYLAGGIIVVLGLNSEETPSVGNFCGTGMHGGKIYLRTNQLPQDLPKQVIAKEATAEDMEEIKEYIEEFCQEFGGNKENILNSNFFCLIPDTKNPYKQMYTYN</sequence>
<dbReference type="InterPro" id="IPR002489">
    <property type="entry name" value="Glu_synth_asu_C"/>
</dbReference>
<dbReference type="InterPro" id="IPR012061">
    <property type="entry name" value="Glu_synth_lsu_3"/>
</dbReference>
<dbReference type="InterPro" id="IPR035710">
    <property type="entry name" value="Archaeal_gltB"/>
</dbReference>
<dbReference type="PANTHER" id="PTHR39673:SF5">
    <property type="entry name" value="TUNGSTEN-CONTAINING FORMYLMETHANOFURAN DEHYDROGENASE 2 SUBUNIT C"/>
    <property type="match status" value="1"/>
</dbReference>
<evidence type="ECO:0000259" key="2">
    <source>
        <dbReference type="Pfam" id="PF01493"/>
    </source>
</evidence>
<dbReference type="Proteomes" id="UP001486565">
    <property type="component" value="Chromosome"/>
</dbReference>
<dbReference type="PIRSF" id="PIRSF006519">
    <property type="entry name" value="GOGAT_dom3"/>
    <property type="match status" value="1"/>
</dbReference>
<name>A0ABZ2Y6B1_9FIRM</name>
<proteinExistence type="predicted"/>
<dbReference type="CDD" id="cd00981">
    <property type="entry name" value="arch_gltB"/>
    <property type="match status" value="1"/>
</dbReference>
<evidence type="ECO:0000313" key="3">
    <source>
        <dbReference type="EMBL" id="WZL70149.1"/>
    </source>
</evidence>
<evidence type="ECO:0000256" key="1">
    <source>
        <dbReference type="SAM" id="Phobius"/>
    </source>
</evidence>
<dbReference type="EMBL" id="CP121687">
    <property type="protein sequence ID" value="WZL70149.1"/>
    <property type="molecule type" value="Genomic_DNA"/>
</dbReference>
<reference evidence="3 4" key="1">
    <citation type="submission" date="2023-03" db="EMBL/GenBank/DDBJ databases">
        <title>Novel Species.</title>
        <authorList>
            <person name="Ma S."/>
        </authorList>
    </citation>
    <scope>NUCLEOTIDE SEQUENCE [LARGE SCALE GENOMIC DNA]</scope>
    <source>
        <strain evidence="3 4">LIND6LT2</strain>
    </source>
</reference>
<gene>
    <name evidence="3" type="ORF">QBE51_01070</name>
</gene>
<organism evidence="3 4">
    <name type="scientific">Defluviitalea saccharophila</name>
    <dbReference type="NCBI Taxonomy" id="879970"/>
    <lineage>
        <taxon>Bacteria</taxon>
        <taxon>Bacillati</taxon>
        <taxon>Bacillota</taxon>
        <taxon>Clostridia</taxon>
        <taxon>Lachnospirales</taxon>
        <taxon>Defluviitaleaceae</taxon>
        <taxon>Defluviitalea</taxon>
    </lineage>
</organism>
<keyword evidence="1" id="KW-0812">Transmembrane</keyword>
<feature type="domain" description="Glutamate synthase alpha subunit C-terminal" evidence="2">
    <location>
        <begin position="19"/>
        <end position="190"/>
    </location>
</feature>
<keyword evidence="1" id="KW-1133">Transmembrane helix</keyword>
<accession>A0ABZ2Y6B1</accession>
<dbReference type="RefSeq" id="WP_341877113.1">
    <property type="nucleotide sequence ID" value="NZ_CP121687.1"/>
</dbReference>
<feature type="transmembrane region" description="Helical" evidence="1">
    <location>
        <begin position="125"/>
        <end position="150"/>
    </location>
</feature>
<dbReference type="SUPFAM" id="SSF69336">
    <property type="entry name" value="Alpha subunit of glutamate synthase, C-terminal domain"/>
    <property type="match status" value="1"/>
</dbReference>
<keyword evidence="1" id="KW-0472">Membrane</keyword>
<keyword evidence="4" id="KW-1185">Reference proteome</keyword>